<gene>
    <name evidence="2" type="ORF">MM415B06410_0009</name>
</gene>
<evidence type="ECO:0000313" key="2">
    <source>
        <dbReference type="EMBL" id="QJA97283.1"/>
    </source>
</evidence>
<dbReference type="Pfam" id="PF02732">
    <property type="entry name" value="ERCC4"/>
    <property type="match status" value="1"/>
</dbReference>
<proteinExistence type="predicted"/>
<organism evidence="2">
    <name type="scientific">viral metagenome</name>
    <dbReference type="NCBI Taxonomy" id="1070528"/>
    <lineage>
        <taxon>unclassified sequences</taxon>
        <taxon>metagenomes</taxon>
        <taxon>organismal metagenomes</taxon>
    </lineage>
</organism>
<dbReference type="InterPro" id="IPR011335">
    <property type="entry name" value="Restrct_endonuc-II-like"/>
</dbReference>
<dbReference type="GO" id="GO:0006259">
    <property type="term" value="P:DNA metabolic process"/>
    <property type="evidence" value="ECO:0007669"/>
    <property type="project" value="UniProtKB-ARBA"/>
</dbReference>
<protein>
    <submittedName>
        <fullName evidence="2">Putative nuclease</fullName>
    </submittedName>
</protein>
<evidence type="ECO:0000259" key="1">
    <source>
        <dbReference type="Pfam" id="PF02732"/>
    </source>
</evidence>
<sequence>MKIIPRTKLNPKAGQNFKFTFDIPMGFTLVIDTREQAPLFATGSLPKGLLVVRDTLSVGDYSVRGFESQIAVERKTIYDLLTCLGNERERFKRELEKLKDYEWRSIVLEGTEEELLQFHDFSLMHPESVRQSVVSINIRYGIQFYFSPKRSSIERWVLDHFIKFYRIKREG</sequence>
<dbReference type="GO" id="GO:0003677">
    <property type="term" value="F:DNA binding"/>
    <property type="evidence" value="ECO:0007669"/>
    <property type="project" value="InterPro"/>
</dbReference>
<name>A0A6M3LR84_9ZZZZ</name>
<dbReference type="Gene3D" id="3.40.50.10130">
    <property type="match status" value="1"/>
</dbReference>
<accession>A0A6M3LR84</accession>
<dbReference type="InterPro" id="IPR006166">
    <property type="entry name" value="ERCC4_domain"/>
</dbReference>
<dbReference type="EMBL" id="MT143479">
    <property type="protein sequence ID" value="QJA97283.1"/>
    <property type="molecule type" value="Genomic_DNA"/>
</dbReference>
<reference evidence="2" key="1">
    <citation type="submission" date="2020-03" db="EMBL/GenBank/DDBJ databases">
        <title>The deep terrestrial virosphere.</title>
        <authorList>
            <person name="Holmfeldt K."/>
            <person name="Nilsson E."/>
            <person name="Simone D."/>
            <person name="Lopez-Fernandez M."/>
            <person name="Wu X."/>
            <person name="de Brujin I."/>
            <person name="Lundin D."/>
            <person name="Andersson A."/>
            <person name="Bertilsson S."/>
            <person name="Dopson M."/>
        </authorList>
    </citation>
    <scope>NUCLEOTIDE SEQUENCE</scope>
    <source>
        <strain evidence="2">MM415B06410</strain>
    </source>
</reference>
<dbReference type="AlphaFoldDB" id="A0A6M3LR84"/>
<dbReference type="SUPFAM" id="SSF52980">
    <property type="entry name" value="Restriction endonuclease-like"/>
    <property type="match status" value="1"/>
</dbReference>
<feature type="domain" description="ERCC4" evidence="1">
    <location>
        <begin position="31"/>
        <end position="157"/>
    </location>
</feature>
<dbReference type="GO" id="GO:0004518">
    <property type="term" value="F:nuclease activity"/>
    <property type="evidence" value="ECO:0007669"/>
    <property type="project" value="InterPro"/>
</dbReference>